<evidence type="ECO:0000256" key="1">
    <source>
        <dbReference type="SAM" id="MobiDB-lite"/>
    </source>
</evidence>
<name>A0A0F9T3D2_9ZZZZ</name>
<dbReference type="EMBL" id="LAZR01000429">
    <property type="protein sequence ID" value="KKN69302.1"/>
    <property type="molecule type" value="Genomic_DNA"/>
</dbReference>
<proteinExistence type="predicted"/>
<evidence type="ECO:0000313" key="2">
    <source>
        <dbReference type="EMBL" id="KKN69302.1"/>
    </source>
</evidence>
<dbReference type="AlphaFoldDB" id="A0A0F9T3D2"/>
<feature type="region of interest" description="Disordered" evidence="1">
    <location>
        <begin position="39"/>
        <end position="61"/>
    </location>
</feature>
<comment type="caution">
    <text evidence="2">The sequence shown here is derived from an EMBL/GenBank/DDBJ whole genome shotgun (WGS) entry which is preliminary data.</text>
</comment>
<sequence length="139" mass="16104">MKIQPLRCPNCGKISSDIQQTHFCSRGYQSLLEHKDFDRKDRQYRGASSPDQSTGKEGHTLHADYNRQNHLYAFEYRGHGMIVKEADIAWETYPMNVLAEKAAAFIKSVDREVGWPWKPGEQKLSHNEILTQLETVIKR</sequence>
<gene>
    <name evidence="2" type="ORF">LCGC14_0442970</name>
</gene>
<protein>
    <submittedName>
        <fullName evidence="2">Uncharacterized protein</fullName>
    </submittedName>
</protein>
<reference evidence="2" key="1">
    <citation type="journal article" date="2015" name="Nature">
        <title>Complex archaea that bridge the gap between prokaryotes and eukaryotes.</title>
        <authorList>
            <person name="Spang A."/>
            <person name="Saw J.H."/>
            <person name="Jorgensen S.L."/>
            <person name="Zaremba-Niedzwiedzka K."/>
            <person name="Martijn J."/>
            <person name="Lind A.E."/>
            <person name="van Eijk R."/>
            <person name="Schleper C."/>
            <person name="Guy L."/>
            <person name="Ettema T.J."/>
        </authorList>
    </citation>
    <scope>NUCLEOTIDE SEQUENCE</scope>
</reference>
<accession>A0A0F9T3D2</accession>
<organism evidence="2">
    <name type="scientific">marine sediment metagenome</name>
    <dbReference type="NCBI Taxonomy" id="412755"/>
    <lineage>
        <taxon>unclassified sequences</taxon>
        <taxon>metagenomes</taxon>
        <taxon>ecological metagenomes</taxon>
    </lineage>
</organism>